<gene>
    <name evidence="1" type="ORF">ACFOY7_08815</name>
</gene>
<name>A0ABV8WUA5_9BACI</name>
<dbReference type="Proteomes" id="UP001595882">
    <property type="component" value="Unassembled WGS sequence"/>
</dbReference>
<comment type="caution">
    <text evidence="1">The sequence shown here is derived from an EMBL/GenBank/DDBJ whole genome shotgun (WGS) entry which is preliminary data.</text>
</comment>
<dbReference type="EMBL" id="JBHSDT010000004">
    <property type="protein sequence ID" value="MFC4403177.1"/>
    <property type="molecule type" value="Genomic_DNA"/>
</dbReference>
<dbReference type="Gene3D" id="1.10.3750.10">
    <property type="entry name" value="YhaI-like"/>
    <property type="match status" value="1"/>
</dbReference>
<accession>A0ABV8WUA5</accession>
<keyword evidence="2" id="KW-1185">Reference proteome</keyword>
<evidence type="ECO:0000313" key="1">
    <source>
        <dbReference type="EMBL" id="MFC4403177.1"/>
    </source>
</evidence>
<protein>
    <submittedName>
        <fullName evidence="1">DUF1878 family protein</fullName>
    </submittedName>
</protein>
<dbReference type="SUPFAM" id="SSF109915">
    <property type="entry name" value="Hypothetical protein YhaI"/>
    <property type="match status" value="1"/>
</dbReference>
<reference evidence="2" key="1">
    <citation type="journal article" date="2019" name="Int. J. Syst. Evol. Microbiol.">
        <title>The Global Catalogue of Microorganisms (GCM) 10K type strain sequencing project: providing services to taxonomists for standard genome sequencing and annotation.</title>
        <authorList>
            <consortium name="The Broad Institute Genomics Platform"/>
            <consortium name="The Broad Institute Genome Sequencing Center for Infectious Disease"/>
            <person name="Wu L."/>
            <person name="Ma J."/>
        </authorList>
    </citation>
    <scope>NUCLEOTIDE SEQUENCE [LARGE SCALE GENOMIC DNA]</scope>
    <source>
        <strain evidence="2">CCUG 37865</strain>
    </source>
</reference>
<proteinExistence type="predicted"/>
<dbReference type="InterPro" id="IPR035945">
    <property type="entry name" value="YhaI-like_sf"/>
</dbReference>
<evidence type="ECO:0000313" key="2">
    <source>
        <dbReference type="Proteomes" id="UP001595882"/>
    </source>
</evidence>
<organism evidence="1 2">
    <name type="scientific">Gracilibacillus xinjiangensis</name>
    <dbReference type="NCBI Taxonomy" id="1193282"/>
    <lineage>
        <taxon>Bacteria</taxon>
        <taxon>Bacillati</taxon>
        <taxon>Bacillota</taxon>
        <taxon>Bacilli</taxon>
        <taxon>Bacillales</taxon>
        <taxon>Bacillaceae</taxon>
        <taxon>Gracilibacillus</taxon>
    </lineage>
</organism>
<dbReference type="RefSeq" id="WP_390251459.1">
    <property type="nucleotide sequence ID" value="NZ_JBHSDT010000004.1"/>
</dbReference>
<dbReference type="Pfam" id="PF08963">
    <property type="entry name" value="DUF1878"/>
    <property type="match status" value="1"/>
</dbReference>
<sequence>MERELKKQQFHIHLLLSISNIDSHPLVRLLVESGVTEKEYQMLLKMLDELAQTFSEWKLEGYLNYEQLLIRFVGGLCEKLDPEQTMLALRDEGMYEDLIKEFIQIHFKYKKND</sequence>
<dbReference type="InterPro" id="IPR015058">
    <property type="entry name" value="DUF1878"/>
</dbReference>